<evidence type="ECO:0000259" key="8">
    <source>
        <dbReference type="PROSITE" id="PS50075"/>
    </source>
</evidence>
<evidence type="ECO:0000256" key="5">
    <source>
        <dbReference type="ARBA" id="ARBA00022898"/>
    </source>
</evidence>
<dbReference type="InterPro" id="IPR016035">
    <property type="entry name" value="Acyl_Trfase/lysoPLipase"/>
</dbReference>
<dbReference type="InterPro" id="IPR020845">
    <property type="entry name" value="AMP-binding_CS"/>
</dbReference>
<dbReference type="InterPro" id="IPR014030">
    <property type="entry name" value="Ketoacyl_synth_N"/>
</dbReference>
<dbReference type="PROSITE" id="PS00455">
    <property type="entry name" value="AMP_BINDING"/>
    <property type="match status" value="1"/>
</dbReference>
<dbReference type="Gene3D" id="3.30.559.10">
    <property type="entry name" value="Chloramphenicol acetyltransferase-like domain"/>
    <property type="match status" value="1"/>
</dbReference>
<dbReference type="GO" id="GO:0004312">
    <property type="term" value="F:fatty acid synthase activity"/>
    <property type="evidence" value="ECO:0007669"/>
    <property type="project" value="TreeGrafter"/>
</dbReference>
<keyword evidence="2" id="KW-0596">Phosphopantetheine</keyword>
<dbReference type="InterPro" id="IPR010071">
    <property type="entry name" value="AA_adenyl_dom"/>
</dbReference>
<feature type="compositionally biased region" description="Low complexity" evidence="7">
    <location>
        <begin position="1096"/>
        <end position="1108"/>
    </location>
</feature>
<dbReference type="PANTHER" id="PTHR43775">
    <property type="entry name" value="FATTY ACID SYNTHASE"/>
    <property type="match status" value="1"/>
</dbReference>
<feature type="domain" description="Carrier" evidence="8">
    <location>
        <begin position="2530"/>
        <end position="2604"/>
    </location>
</feature>
<dbReference type="InterPro" id="IPR020841">
    <property type="entry name" value="PKS_Beta-ketoAc_synthase_dom"/>
</dbReference>
<dbReference type="InterPro" id="IPR014031">
    <property type="entry name" value="Ketoacyl_synth_C"/>
</dbReference>
<dbReference type="GO" id="GO:0004315">
    <property type="term" value="F:3-oxoacyl-[acyl-carrier-protein] synthase activity"/>
    <property type="evidence" value="ECO:0007669"/>
    <property type="project" value="InterPro"/>
</dbReference>
<dbReference type="Pfam" id="PF00202">
    <property type="entry name" value="Aminotran_3"/>
    <property type="match status" value="1"/>
</dbReference>
<evidence type="ECO:0000313" key="10">
    <source>
        <dbReference type="EMBL" id="AUM74266.1"/>
    </source>
</evidence>
<dbReference type="Pfam" id="PF13193">
    <property type="entry name" value="AMP-binding_C"/>
    <property type="match status" value="1"/>
</dbReference>
<dbReference type="Pfam" id="PF02801">
    <property type="entry name" value="Ketoacyl-synt_C"/>
    <property type="match status" value="1"/>
</dbReference>
<dbReference type="SUPFAM" id="SSF55048">
    <property type="entry name" value="Probable ACP-binding domain of malonyl-CoA ACP transacylase"/>
    <property type="match status" value="1"/>
</dbReference>
<dbReference type="EMBL" id="CP025583">
    <property type="protein sequence ID" value="AUM74266.1"/>
    <property type="molecule type" value="Genomic_DNA"/>
</dbReference>
<dbReference type="Gene3D" id="3.40.640.10">
    <property type="entry name" value="Type I PLP-dependent aspartate aminotransferase-like (Major domain)"/>
    <property type="match status" value="1"/>
</dbReference>
<comment type="cofactor">
    <cofactor evidence="1">
        <name>pyridoxal 5'-phosphate</name>
        <dbReference type="ChEBI" id="CHEBI:597326"/>
    </cofactor>
</comment>
<dbReference type="Gene3D" id="3.30.70.3290">
    <property type="match status" value="1"/>
</dbReference>
<dbReference type="SMART" id="SM00823">
    <property type="entry name" value="PKS_PP"/>
    <property type="match status" value="2"/>
</dbReference>
<accession>A0A2K9MGY0</accession>
<evidence type="ECO:0000256" key="1">
    <source>
        <dbReference type="ARBA" id="ARBA00001933"/>
    </source>
</evidence>
<dbReference type="PANTHER" id="PTHR43775:SF37">
    <property type="entry name" value="SI:DKEY-61P9.11"/>
    <property type="match status" value="1"/>
</dbReference>
<evidence type="ECO:0000313" key="11">
    <source>
        <dbReference type="Proteomes" id="UP000234882"/>
    </source>
</evidence>
<dbReference type="InterPro" id="IPR023213">
    <property type="entry name" value="CAT-like_dom_sf"/>
</dbReference>
<evidence type="ECO:0000256" key="4">
    <source>
        <dbReference type="ARBA" id="ARBA00022679"/>
    </source>
</evidence>
<dbReference type="SUPFAM" id="SSF53901">
    <property type="entry name" value="Thiolase-like"/>
    <property type="match status" value="1"/>
</dbReference>
<dbReference type="InterPro" id="IPR015422">
    <property type="entry name" value="PyrdxlP-dep_Trfase_small"/>
</dbReference>
<dbReference type="PROSITE" id="PS52004">
    <property type="entry name" value="KS3_2"/>
    <property type="match status" value="1"/>
</dbReference>
<dbReference type="Pfam" id="PF00550">
    <property type="entry name" value="PP-binding"/>
    <property type="match status" value="2"/>
</dbReference>
<dbReference type="InterPro" id="IPR042099">
    <property type="entry name" value="ANL_N_sf"/>
</dbReference>
<keyword evidence="3" id="KW-0597">Phosphoprotein</keyword>
<dbReference type="GO" id="GO:0005737">
    <property type="term" value="C:cytoplasm"/>
    <property type="evidence" value="ECO:0007669"/>
    <property type="project" value="TreeGrafter"/>
</dbReference>
<dbReference type="InterPro" id="IPR020806">
    <property type="entry name" value="PKS_PP-bd"/>
</dbReference>
<dbReference type="InterPro" id="IPR000873">
    <property type="entry name" value="AMP-dep_synth/lig_dom"/>
</dbReference>
<dbReference type="Pfam" id="PF00501">
    <property type="entry name" value="AMP-binding"/>
    <property type="match status" value="1"/>
</dbReference>
<dbReference type="Gene3D" id="3.30.300.30">
    <property type="match status" value="1"/>
</dbReference>
<keyword evidence="4" id="KW-0808">Transferase</keyword>
<evidence type="ECO:0000256" key="2">
    <source>
        <dbReference type="ARBA" id="ARBA00022450"/>
    </source>
</evidence>
<dbReference type="Gene3D" id="3.90.1150.10">
    <property type="entry name" value="Aspartate Aminotransferase, domain 1"/>
    <property type="match status" value="1"/>
</dbReference>
<dbReference type="CDD" id="cd00833">
    <property type="entry name" value="PKS"/>
    <property type="match status" value="1"/>
</dbReference>
<reference evidence="11" key="1">
    <citation type="submission" date="2017-12" db="EMBL/GenBank/DDBJ databases">
        <title>Genomic analysis of Paracoccus sp. CBA4604.</title>
        <authorList>
            <person name="Roh S.W."/>
            <person name="Kim J.Y."/>
            <person name="Kim J.S."/>
        </authorList>
    </citation>
    <scope>NUCLEOTIDE SEQUENCE [LARGE SCALE GENOMIC DNA]</scope>
    <source>
        <strain evidence="11">CBA4604</strain>
    </source>
</reference>
<evidence type="ECO:0000256" key="3">
    <source>
        <dbReference type="ARBA" id="ARBA00022553"/>
    </source>
</evidence>
<comment type="similarity">
    <text evidence="6">In the C-terminal section; belongs to the NRP synthetase family.</text>
</comment>
<dbReference type="InterPro" id="IPR025110">
    <property type="entry name" value="AMP-bd_C"/>
</dbReference>
<evidence type="ECO:0000259" key="9">
    <source>
        <dbReference type="PROSITE" id="PS52004"/>
    </source>
</evidence>
<dbReference type="InterPro" id="IPR014043">
    <property type="entry name" value="Acyl_transferase_dom"/>
</dbReference>
<dbReference type="InterPro" id="IPR050091">
    <property type="entry name" value="PKS_NRPS_Biosynth_Enz"/>
</dbReference>
<dbReference type="InterPro" id="IPR036736">
    <property type="entry name" value="ACP-like_sf"/>
</dbReference>
<dbReference type="InterPro" id="IPR005814">
    <property type="entry name" value="Aminotrans_3"/>
</dbReference>
<dbReference type="PROSITE" id="PS50075">
    <property type="entry name" value="CARRIER"/>
    <property type="match status" value="2"/>
</dbReference>
<dbReference type="Gene3D" id="1.10.1200.10">
    <property type="entry name" value="ACP-like"/>
    <property type="match status" value="2"/>
</dbReference>
<gene>
    <name evidence="10" type="ORF">CYR75_08270</name>
</gene>
<feature type="domain" description="Carrier" evidence="8">
    <location>
        <begin position="925"/>
        <end position="1003"/>
    </location>
</feature>
<name>A0A2K9MGY0_9RHOB</name>
<dbReference type="InterPro" id="IPR009081">
    <property type="entry name" value="PP-bd_ACP"/>
</dbReference>
<dbReference type="Pfam" id="PF00109">
    <property type="entry name" value="ketoacyl-synt"/>
    <property type="match status" value="1"/>
</dbReference>
<dbReference type="PROSITE" id="PS00600">
    <property type="entry name" value="AA_TRANSFER_CLASS_3"/>
    <property type="match status" value="1"/>
</dbReference>
<dbReference type="Gene3D" id="3.40.47.10">
    <property type="match status" value="1"/>
</dbReference>
<dbReference type="Gene3D" id="3.40.50.12780">
    <property type="entry name" value="N-terminal domain of ligase-like"/>
    <property type="match status" value="1"/>
</dbReference>
<dbReference type="GO" id="GO:0071770">
    <property type="term" value="P:DIM/DIP cell wall layer assembly"/>
    <property type="evidence" value="ECO:0007669"/>
    <property type="project" value="TreeGrafter"/>
</dbReference>
<dbReference type="Gene3D" id="3.40.366.10">
    <property type="entry name" value="Malonyl-Coenzyme A Acyl Carrier Protein, domain 2"/>
    <property type="match status" value="1"/>
</dbReference>
<keyword evidence="11" id="KW-1185">Reference proteome</keyword>
<dbReference type="InterPro" id="IPR015421">
    <property type="entry name" value="PyrdxlP-dep_Trfase_major"/>
</dbReference>
<organism evidence="10 11">
    <name type="scientific">Paracoccus jeotgali</name>
    <dbReference type="NCBI Taxonomy" id="2065379"/>
    <lineage>
        <taxon>Bacteria</taxon>
        <taxon>Pseudomonadati</taxon>
        <taxon>Pseudomonadota</taxon>
        <taxon>Alphaproteobacteria</taxon>
        <taxon>Rhodobacterales</taxon>
        <taxon>Paracoccaceae</taxon>
        <taxon>Paracoccus</taxon>
    </lineage>
</organism>
<dbReference type="InterPro" id="IPR001242">
    <property type="entry name" value="Condensation_dom"/>
</dbReference>
<dbReference type="GO" id="GO:0006633">
    <property type="term" value="P:fatty acid biosynthetic process"/>
    <property type="evidence" value="ECO:0007669"/>
    <property type="project" value="InterPro"/>
</dbReference>
<dbReference type="InterPro" id="IPR049704">
    <property type="entry name" value="Aminotrans_3_PPA_site"/>
</dbReference>
<feature type="region of interest" description="Disordered" evidence="7">
    <location>
        <begin position="2599"/>
        <end position="2627"/>
    </location>
</feature>
<feature type="region of interest" description="Disordered" evidence="7">
    <location>
        <begin position="1002"/>
        <end position="1044"/>
    </location>
</feature>
<evidence type="ECO:0000256" key="6">
    <source>
        <dbReference type="ARBA" id="ARBA00029443"/>
    </source>
</evidence>
<sequence length="2627" mass="278826">MTQDIASSGFAIVGLAGRFPGAESVEAFWSAIREGRDLIRPHDRAVLADNFTDADRASEAYVPVRPSISDAAMFDAPFFNMLPREAALTDPQFRVFLECCWHALEDAGCDPMRAPGPVGVFGGAGMPTYFLNNVMAERGAIENFVSTYQLGDYHISMGALTDTLATRTAFRLGLTGPALTVGTACSTSMTAVALACQSLDAFQCDVALAGGVSITFPQERGYLYQEGGMVSRDGHCRPFDAGATGTVFGHGAGVVALRRVEDAVADGDHIYAVIRGVGINNDGADKIAFTAPSVTGQAIAIAQAQGAAGVDPGSISYIECHGTGTPLGDPIEFEGLKKAFQGVGQGQVALGSVKANIGHCDAAAGVIGLIKTALMLRDRVLPPMTNYTRPNPNIDLGPSPFRIPMTAEDWTADGPLRAGVSAFGVGGTNVHVIMEEAPPRSKTQAETQAETQAGGLSILPLSARNEAALAAQAQQLAAVLSSDAAPELADVAFTLQEGRRAFDHRRVVVAATRQEAIGALSAPFVARPAPAEAPAIAFMFPGQGAQYPGMGQGLYQTEPVFARILDDGAEALASTLGLNLADLLFRSTDAADAARVLRDTAITQPALYLIEYATARLWQHRGIQPWAMIGHSVGEFVAATLSGVMGFETGLALIAARGRLMQAQPSGAMLSVRASLDAVQALVPQGVDLAARNAPSLLVFAGPDQAIDAFAATLEAAGLPARKLHTSHAFHSAMMDPVVEALQAEAARHSFAAPQIPYVSCVTGTWITPEQATDPAYWARHCRASVDFDAGLRTLAGDNAAPALLEVGPGRTLSAFAGQILPRDRRGAVIQSLPDHDAPDRDRETMAAAFGTLWTHGVQVDWSQMRQGGQRVSLPGYPFQKSRHWIEPPVPLSRQAQAPLRDAPPPAQAADTELSNTRPVMAQPDRTDRLTQTLLALLSDLSGDSFTPADAQSSFLELGFDSLLLGQLAQRLDREMGCKLTFRQLMTDYPDAATLVAHLDTVLPDDPPQATEPQPAANPQPVTAPQPTTVAAQPATSPMPQASGDLGALMQAQTQAMLSLFETQIRGLSGGGQPAPAMQPVAASQAAAPTAAPVIKTRAPAAASPGAEEGSRLDMNRRAAGDADLSPEQMHFVRDLCQEYSARFPTSKARTQANRRALADPRTAGGFRPEWKELVFPIIAETAHGSQLTDPDGNTLIDLVNGFGQTAFGHAPDFVTRAVSAQLDKGFPIGPQTALAHEVAQKFIKATGHERVTFCNTGSEAVMAAIRLARTVTGRDTVVCFNGDYHGMFDEVLVRGRRSGDPTAMPAVAGIPAASVSNMVVLSYGSDEALDWIRENIDEVAAVLVEPIQSRHPELRPRTFVETLREITVQGEAALILDEIVTGFRVAAGGIQELWQIRPDLATYGKVVGGGMPIGVLAGDARFMDALDGGFWSFGDESIPEVAPTFFAGTFVRHPLVLAAASAVLDHIAGEGRALYDRVGPRTQALLAQLNDILQQRGLPPAVTGVSSWLIVNLTPLDPRAGLLFPLMRLGGVHVIDGYGWFFTTAHSEEDFAKVAQVFAAALDRLQAAGILLGEGQAQPEQPRSLPLTEPMKEVWMAAQLGEAASSVFIESARISFDGDLDAAALETALNHVIARHDALRLRFDADGGGAEVMPELRLTLTPEETDPDGLQAIIAEDARTGFDLVEGPLIRARLLRLQPDRHVLILTSHHIVCDGWSTSVVLDELAALYDAQRRGTTADLPPAPSFADYAGQAEARAPDAASAGFWQAQFPQMPELPELPTDARRDGMRSFTGATHIHHIDAETTRALKRAAGREGVTLFAALGGALAAMLGRMSHSDQIVLAVPFAGQTLLANDRLVGHCVNLLPVKLDCDCQMPLREHLKAASTRFLDCFDRGDMTYGSILRAAGLRAGMHRQPLSEIQFNLDQQPADFGFPGLRTSVASNPRAFTNFDLIFNVTESPEGLRIDLTYASDILNDQTCARWCRQYEHLLQELVADLDRPLASVPLIPPNEAAALAAMGNDTARPVPLPLRADALIDKMIESQPDAIAIEDATGGLSYADLGRQSDRLAAEIRRRLPESGGRVAVLMDRSARMVVALLAVMKAGKVYIPLDPLHPSARLRAVLQASGAAGLVHDGEVADLTKGLDLICMNPADIAADAPTDLPPLADAAGNDSAYVIFTSGTTGTPKGVEVPHSALANFLLSMADRPGFTRDDVLLAVTTVSFDIAALELFLPLVCGGRVVIAAEQEVKEAFPLVARLGQGDITMLQATPTLMQMLLEAGLTPDPRLTLLVGGEPLPRDLADRLIALGGSVWNMYGPTETTIWSSCGRVDSGPIDIGTPIANTVMHVLDEGGQIAPIGVIGELNIGGAGLARGYLDRPDLTEAAFRMVEIPGQEPMRLYGTGDLARRGADGRITLLGRRDGQIKLRGFRIELSEIETAMRAVPGIAAAAVALRDGPGGAMLVGFWVGSEAVDAAAITQALKAVLPAYMIPTRFQRLDALPQTANGKLDRRALPPLDQPGPAVAATKLVAPDGDLEQLLAEIWQGVLGLERIGVTQDLFQLGADSLSIFRIAARMLDKGLGIEARHLMQHPTVRAAAAFHQSREATPTGPSLRDFRKGARRQAASGT</sequence>
<dbReference type="GO" id="GO:0030170">
    <property type="term" value="F:pyridoxal phosphate binding"/>
    <property type="evidence" value="ECO:0007669"/>
    <property type="project" value="InterPro"/>
</dbReference>
<feature type="region of interest" description="Disordered" evidence="7">
    <location>
        <begin position="1096"/>
        <end position="1115"/>
    </location>
</feature>
<dbReference type="CDD" id="cd19531">
    <property type="entry name" value="LCL_NRPS-like"/>
    <property type="match status" value="1"/>
</dbReference>
<dbReference type="Pfam" id="PF00698">
    <property type="entry name" value="Acyl_transf_1"/>
    <property type="match status" value="1"/>
</dbReference>
<dbReference type="InterPro" id="IPR018201">
    <property type="entry name" value="Ketoacyl_synth_AS"/>
</dbReference>
<dbReference type="KEGG" id="paru:CYR75_08270"/>
<dbReference type="GO" id="GO:0008483">
    <property type="term" value="F:transaminase activity"/>
    <property type="evidence" value="ECO:0007669"/>
    <property type="project" value="InterPro"/>
</dbReference>
<dbReference type="SUPFAM" id="SSF56801">
    <property type="entry name" value="Acetyl-CoA synthetase-like"/>
    <property type="match status" value="1"/>
</dbReference>
<dbReference type="SMART" id="SM00825">
    <property type="entry name" value="PKS_KS"/>
    <property type="match status" value="1"/>
</dbReference>
<dbReference type="SUPFAM" id="SSF52777">
    <property type="entry name" value="CoA-dependent acyltransferases"/>
    <property type="match status" value="2"/>
</dbReference>
<dbReference type="PROSITE" id="PS00606">
    <property type="entry name" value="KS3_1"/>
    <property type="match status" value="1"/>
</dbReference>
<dbReference type="GO" id="GO:0031177">
    <property type="term" value="F:phosphopantetheine binding"/>
    <property type="evidence" value="ECO:0007669"/>
    <property type="project" value="InterPro"/>
</dbReference>
<dbReference type="InterPro" id="IPR015424">
    <property type="entry name" value="PyrdxlP-dep_Trfase"/>
</dbReference>
<dbReference type="RefSeq" id="WP_101499612.1">
    <property type="nucleotide sequence ID" value="NZ_CP025583.1"/>
</dbReference>
<dbReference type="Gene3D" id="3.30.70.250">
    <property type="entry name" value="Malonyl-CoA ACP transacylase, ACP-binding"/>
    <property type="match status" value="1"/>
</dbReference>
<dbReference type="SUPFAM" id="SSF47336">
    <property type="entry name" value="ACP-like"/>
    <property type="match status" value="2"/>
</dbReference>
<protein>
    <submittedName>
        <fullName evidence="10">Non-ribosomal peptide synthetase</fullName>
    </submittedName>
</protein>
<dbReference type="SMART" id="SM00827">
    <property type="entry name" value="PKS_AT"/>
    <property type="match status" value="1"/>
</dbReference>
<feature type="compositionally biased region" description="Low complexity" evidence="7">
    <location>
        <begin position="1025"/>
        <end position="1036"/>
    </location>
</feature>
<evidence type="ECO:0000256" key="7">
    <source>
        <dbReference type="SAM" id="MobiDB-lite"/>
    </source>
</evidence>
<dbReference type="NCBIfam" id="TIGR01733">
    <property type="entry name" value="AA-adenyl-dom"/>
    <property type="match status" value="1"/>
</dbReference>
<dbReference type="Proteomes" id="UP000234882">
    <property type="component" value="Chromosome"/>
</dbReference>
<dbReference type="InterPro" id="IPR016039">
    <property type="entry name" value="Thiolase-like"/>
</dbReference>
<feature type="domain" description="Ketosynthase family 3 (KS3)" evidence="9">
    <location>
        <begin position="7"/>
        <end position="436"/>
    </location>
</feature>
<dbReference type="Pfam" id="PF22621">
    <property type="entry name" value="CurL-like_PKS_C"/>
    <property type="match status" value="1"/>
</dbReference>
<dbReference type="Pfam" id="PF00668">
    <property type="entry name" value="Condensation"/>
    <property type="match status" value="1"/>
</dbReference>
<dbReference type="InterPro" id="IPR016036">
    <property type="entry name" value="Malonyl_transacylase_ACP-bd"/>
</dbReference>
<dbReference type="Gene3D" id="3.30.559.30">
    <property type="entry name" value="Nonribosomal peptide synthetase, condensation domain"/>
    <property type="match status" value="1"/>
</dbReference>
<keyword evidence="5" id="KW-0663">Pyridoxal phosphate</keyword>
<dbReference type="SUPFAM" id="SSF52151">
    <property type="entry name" value="FabD/lysophospholipase-like"/>
    <property type="match status" value="1"/>
</dbReference>
<dbReference type="OrthoDB" id="9778690at2"/>
<dbReference type="InterPro" id="IPR001227">
    <property type="entry name" value="Ac_transferase_dom_sf"/>
</dbReference>
<dbReference type="SUPFAM" id="SSF53383">
    <property type="entry name" value="PLP-dependent transferases"/>
    <property type="match status" value="1"/>
</dbReference>
<dbReference type="GO" id="GO:0005886">
    <property type="term" value="C:plasma membrane"/>
    <property type="evidence" value="ECO:0007669"/>
    <property type="project" value="TreeGrafter"/>
</dbReference>
<proteinExistence type="inferred from homology"/>
<dbReference type="InterPro" id="IPR045851">
    <property type="entry name" value="AMP-bd_C_sf"/>
</dbReference>